<dbReference type="GO" id="GO:0016627">
    <property type="term" value="F:oxidoreductase activity, acting on the CH-CH group of donors"/>
    <property type="evidence" value="ECO:0007669"/>
    <property type="project" value="InterPro"/>
</dbReference>
<dbReference type="InterPro" id="IPR037069">
    <property type="entry name" value="AcylCoA_DH/ox_N_sf"/>
</dbReference>
<evidence type="ECO:0000256" key="2">
    <source>
        <dbReference type="ARBA" id="ARBA00009347"/>
    </source>
</evidence>
<name>A0A6S6Y2Q8_9PROT</name>
<reference evidence="10 11" key="1">
    <citation type="submission" date="2020-03" db="EMBL/GenBank/DDBJ databases">
        <authorList>
            <consortium name="Genoscope - CEA"/>
            <person name="William W."/>
        </authorList>
    </citation>
    <scope>NUCLEOTIDE SEQUENCE [LARGE SCALE GENOMIC DNA]</scope>
    <source>
        <strain evidence="11">DSM 16959</strain>
    </source>
</reference>
<dbReference type="InterPro" id="IPR052161">
    <property type="entry name" value="Mycobact_Acyl-CoA_DH"/>
</dbReference>
<protein>
    <recommendedName>
        <fullName evidence="12">Acyl-CoA dehydrogenase</fullName>
    </recommendedName>
</protein>
<proteinExistence type="inferred from homology"/>
<dbReference type="InterPro" id="IPR006091">
    <property type="entry name" value="Acyl-CoA_Oxase/DH_mid-dom"/>
</dbReference>
<dbReference type="FunFam" id="2.40.110.10:FF:000011">
    <property type="entry name" value="Acyl-CoA dehydrogenase FadE34"/>
    <property type="match status" value="1"/>
</dbReference>
<dbReference type="InterPro" id="IPR009075">
    <property type="entry name" value="AcylCo_DH/oxidase_C"/>
</dbReference>
<dbReference type="Gene3D" id="2.40.110.10">
    <property type="entry name" value="Butyryl-CoA Dehydrogenase, subunit A, domain 2"/>
    <property type="match status" value="1"/>
</dbReference>
<keyword evidence="4 6" id="KW-0274">FAD</keyword>
<dbReference type="AlphaFoldDB" id="A0A6S6Y2Q8"/>
<feature type="domain" description="Acyl-CoA dehydrogenase/oxidase C-terminal" evidence="7">
    <location>
        <begin position="235"/>
        <end position="391"/>
    </location>
</feature>
<dbReference type="EMBL" id="LR778301">
    <property type="protein sequence ID" value="CAB1370815.1"/>
    <property type="molecule type" value="Genomic_DNA"/>
</dbReference>
<evidence type="ECO:0000256" key="1">
    <source>
        <dbReference type="ARBA" id="ARBA00001974"/>
    </source>
</evidence>
<organism evidence="10 11">
    <name type="scientific">Denitratisoma oestradiolicum</name>
    <dbReference type="NCBI Taxonomy" id="311182"/>
    <lineage>
        <taxon>Bacteria</taxon>
        <taxon>Pseudomonadati</taxon>
        <taxon>Pseudomonadota</taxon>
        <taxon>Betaproteobacteria</taxon>
        <taxon>Nitrosomonadales</taxon>
        <taxon>Sterolibacteriaceae</taxon>
        <taxon>Denitratisoma</taxon>
    </lineage>
</organism>
<dbReference type="Pfam" id="PF02771">
    <property type="entry name" value="Acyl-CoA_dh_N"/>
    <property type="match status" value="1"/>
</dbReference>
<dbReference type="Proteomes" id="UP000515733">
    <property type="component" value="Chromosome"/>
</dbReference>
<dbReference type="PANTHER" id="PTHR43292">
    <property type="entry name" value="ACYL-COA DEHYDROGENASE"/>
    <property type="match status" value="1"/>
</dbReference>
<dbReference type="PANTHER" id="PTHR43292:SF3">
    <property type="entry name" value="ACYL-COA DEHYDROGENASE FADE29"/>
    <property type="match status" value="1"/>
</dbReference>
<evidence type="ECO:0000256" key="4">
    <source>
        <dbReference type="ARBA" id="ARBA00022827"/>
    </source>
</evidence>
<evidence type="ECO:0000256" key="6">
    <source>
        <dbReference type="RuleBase" id="RU362125"/>
    </source>
</evidence>
<dbReference type="Gene3D" id="1.20.140.10">
    <property type="entry name" value="Butyryl-CoA Dehydrogenase, subunit A, domain 3"/>
    <property type="match status" value="1"/>
</dbReference>
<dbReference type="SUPFAM" id="SSF56645">
    <property type="entry name" value="Acyl-CoA dehydrogenase NM domain-like"/>
    <property type="match status" value="1"/>
</dbReference>
<evidence type="ECO:0000259" key="7">
    <source>
        <dbReference type="Pfam" id="PF00441"/>
    </source>
</evidence>
<keyword evidence="5 6" id="KW-0560">Oxidoreductase</keyword>
<evidence type="ECO:0000313" key="10">
    <source>
        <dbReference type="EMBL" id="CAB1370815.1"/>
    </source>
</evidence>
<gene>
    <name evidence="10" type="ORF">DENOEST_3661</name>
</gene>
<dbReference type="GO" id="GO:0050660">
    <property type="term" value="F:flavin adenine dinucleotide binding"/>
    <property type="evidence" value="ECO:0007669"/>
    <property type="project" value="InterPro"/>
</dbReference>
<evidence type="ECO:0000256" key="5">
    <source>
        <dbReference type="ARBA" id="ARBA00023002"/>
    </source>
</evidence>
<dbReference type="OrthoDB" id="9770681at2"/>
<keyword evidence="11" id="KW-1185">Reference proteome</keyword>
<dbReference type="GO" id="GO:0005886">
    <property type="term" value="C:plasma membrane"/>
    <property type="evidence" value="ECO:0007669"/>
    <property type="project" value="TreeGrafter"/>
</dbReference>
<keyword evidence="3 6" id="KW-0285">Flavoprotein</keyword>
<evidence type="ECO:0000259" key="8">
    <source>
        <dbReference type="Pfam" id="PF02770"/>
    </source>
</evidence>
<evidence type="ECO:0000256" key="3">
    <source>
        <dbReference type="ARBA" id="ARBA00022630"/>
    </source>
</evidence>
<dbReference type="Pfam" id="PF00441">
    <property type="entry name" value="Acyl-CoA_dh_1"/>
    <property type="match status" value="1"/>
</dbReference>
<dbReference type="KEGG" id="doe:DENOEST_3661"/>
<evidence type="ECO:0000313" key="11">
    <source>
        <dbReference type="Proteomes" id="UP000515733"/>
    </source>
</evidence>
<comment type="cofactor">
    <cofactor evidence="1 6">
        <name>FAD</name>
        <dbReference type="ChEBI" id="CHEBI:57692"/>
    </cofactor>
</comment>
<feature type="domain" description="Acyl-CoA oxidase/dehydrogenase middle" evidence="8">
    <location>
        <begin position="129"/>
        <end position="223"/>
    </location>
</feature>
<sequence>MTALDEFRAEVRAWLESNYPPSLRKPPGEGELPLASSRMEFRSEDQRLWFERMRDKDWFAPDWPQEFGGGGLDPAKVRILEIEQARLGCRPPVVSLGIWMIGPVLLEFGSEEQKRRFLPPTARGEMGWCQGFSEPNAGSDLASLKTAAVREGDELIVNGSKIWTSNAYAADYMYALVRTSNEGSKQQGITMVLIDMRSPGITVRPITLISGESSFCQVFFDNVKVPLHNMVGSLNGGWNLAKRLLQYERKAMSKFAELNLMPGPALLPVAQRAQGDPSGRIADPVLRDKVAALEIEAQVQSLTQQRIVEMMKGGRDVFNLSSTMKYHSAETGKRSAETMVAALGLRGLGWESTGFDEEELEATKQWLNVKGLSIAGGSSEVQLNIIAKRVLGLPE</sequence>
<evidence type="ECO:0000259" key="9">
    <source>
        <dbReference type="Pfam" id="PF02771"/>
    </source>
</evidence>
<dbReference type="InterPro" id="IPR046373">
    <property type="entry name" value="Acyl-CoA_Oxase/DH_mid-dom_sf"/>
</dbReference>
<dbReference type="RefSeq" id="WP_145769539.1">
    <property type="nucleotide sequence ID" value="NZ_LR778301.1"/>
</dbReference>
<dbReference type="InterPro" id="IPR009100">
    <property type="entry name" value="AcylCoA_DH/oxidase_NM_dom_sf"/>
</dbReference>
<comment type="similarity">
    <text evidence="2 6">Belongs to the acyl-CoA dehydrogenase family.</text>
</comment>
<dbReference type="Gene3D" id="1.10.540.10">
    <property type="entry name" value="Acyl-CoA dehydrogenase/oxidase, N-terminal domain"/>
    <property type="match status" value="1"/>
</dbReference>
<dbReference type="InterPro" id="IPR013786">
    <property type="entry name" value="AcylCoA_DH/ox_N"/>
</dbReference>
<evidence type="ECO:0008006" key="12">
    <source>
        <dbReference type="Google" id="ProtNLM"/>
    </source>
</evidence>
<accession>A0A6S6Y2Q8</accession>
<dbReference type="SUPFAM" id="SSF47203">
    <property type="entry name" value="Acyl-CoA dehydrogenase C-terminal domain-like"/>
    <property type="match status" value="1"/>
</dbReference>
<dbReference type="InterPro" id="IPR036250">
    <property type="entry name" value="AcylCo_DH-like_C"/>
</dbReference>
<feature type="domain" description="Acyl-CoA dehydrogenase/oxidase N-terminal" evidence="9">
    <location>
        <begin position="6"/>
        <end position="125"/>
    </location>
</feature>
<dbReference type="Pfam" id="PF02770">
    <property type="entry name" value="Acyl-CoA_dh_M"/>
    <property type="match status" value="1"/>
</dbReference>